<dbReference type="InterPro" id="IPR036396">
    <property type="entry name" value="Cyt_P450_sf"/>
</dbReference>
<dbReference type="Gene3D" id="1.10.630.10">
    <property type="entry name" value="Cytochrome P450"/>
    <property type="match status" value="1"/>
</dbReference>
<organism evidence="2 3">
    <name type="scientific">Microbacterium invictum</name>
    <dbReference type="NCBI Taxonomy" id="515415"/>
    <lineage>
        <taxon>Bacteria</taxon>
        <taxon>Bacillati</taxon>
        <taxon>Actinomycetota</taxon>
        <taxon>Actinomycetes</taxon>
        <taxon>Micrococcales</taxon>
        <taxon>Microbacteriaceae</taxon>
        <taxon>Microbacterium</taxon>
    </lineage>
</organism>
<dbReference type="GO" id="GO:0004497">
    <property type="term" value="F:monooxygenase activity"/>
    <property type="evidence" value="ECO:0007669"/>
    <property type="project" value="InterPro"/>
</dbReference>
<dbReference type="PRINTS" id="PR00359">
    <property type="entry name" value="BP450"/>
</dbReference>
<dbReference type="AlphaFoldDB" id="A0AA40SLD3"/>
<comment type="caution">
    <text evidence="2">The sequence shown here is derived from an EMBL/GenBank/DDBJ whole genome shotgun (WGS) entry which is preliminary data.</text>
</comment>
<dbReference type="GO" id="GO:0020037">
    <property type="term" value="F:heme binding"/>
    <property type="evidence" value="ECO:0007669"/>
    <property type="project" value="InterPro"/>
</dbReference>
<dbReference type="PANTHER" id="PTHR46696:SF6">
    <property type="entry name" value="P450, PUTATIVE (EUROFUNG)-RELATED"/>
    <property type="match status" value="1"/>
</dbReference>
<dbReference type="GO" id="GO:0016705">
    <property type="term" value="F:oxidoreductase activity, acting on paired donors, with incorporation or reduction of molecular oxygen"/>
    <property type="evidence" value="ECO:0007669"/>
    <property type="project" value="InterPro"/>
</dbReference>
<dbReference type="SUPFAM" id="SSF48264">
    <property type="entry name" value="Cytochrome P450"/>
    <property type="match status" value="1"/>
</dbReference>
<dbReference type="Pfam" id="PF00067">
    <property type="entry name" value="p450"/>
    <property type="match status" value="1"/>
</dbReference>
<dbReference type="GO" id="GO:0005506">
    <property type="term" value="F:iron ion binding"/>
    <property type="evidence" value="ECO:0007669"/>
    <property type="project" value="InterPro"/>
</dbReference>
<comment type="similarity">
    <text evidence="1">Belongs to the cytochrome P450 family.</text>
</comment>
<dbReference type="PANTHER" id="PTHR46696">
    <property type="entry name" value="P450, PUTATIVE (EUROFUNG)-RELATED"/>
    <property type="match status" value="1"/>
</dbReference>
<evidence type="ECO:0000313" key="3">
    <source>
        <dbReference type="Proteomes" id="UP000549113"/>
    </source>
</evidence>
<reference evidence="2 3" key="1">
    <citation type="submission" date="2020-08" db="EMBL/GenBank/DDBJ databases">
        <title>Sequencing the genomes of 1000 actinobacteria strains.</title>
        <authorList>
            <person name="Klenk H.-P."/>
        </authorList>
    </citation>
    <scope>NUCLEOTIDE SEQUENCE [LARGE SCALE GENOMIC DNA]</scope>
    <source>
        <strain evidence="2 3">DSM 19600</strain>
    </source>
</reference>
<dbReference type="InterPro" id="IPR001128">
    <property type="entry name" value="Cyt_P450"/>
</dbReference>
<dbReference type="RefSeq" id="WP_183498050.1">
    <property type="nucleotide sequence ID" value="NZ_BAABCO010000003.1"/>
</dbReference>
<gene>
    <name evidence="2" type="ORF">BKA10_000152</name>
</gene>
<dbReference type="Proteomes" id="UP000549113">
    <property type="component" value="Unassembled WGS sequence"/>
</dbReference>
<dbReference type="InterPro" id="IPR002397">
    <property type="entry name" value="Cyt_P450_B"/>
</dbReference>
<proteinExistence type="inferred from homology"/>
<dbReference type="EMBL" id="JACIFH010000001">
    <property type="protein sequence ID" value="MBB4138358.1"/>
    <property type="molecule type" value="Genomic_DNA"/>
</dbReference>
<sequence>MSRNDVHSTIRERPNRVVLRRHADVVAAAHDPETFSAAVSQHLQIPNGLDGAPHAAARRFIDPFFTDHELDGYMPGFERIAEDLVASLASSDSFDAVADLGARFAVRAQSHWLGWTARLEDTLLEWVADNRAATRSGDKTRTTEVAARFDGIIRALLAERRAEPHDDLTTRLTVLTKSDGTLLTDPELVSILRNWTGGDLSSIALCAGVVVAGLMAAPQLAARVRAASDAEVDAIVDELLRRDDPFVSNRRRATRDTSVGGCPIAAGQVVVLDWREANTDPEVFGSEFDAAAHADDNLVYGTGPHVCPGRPLAARELRVLVRAVLAAGDLEPAGDPVREEPPVAGYRTVPVRIR</sequence>
<evidence type="ECO:0000313" key="2">
    <source>
        <dbReference type="EMBL" id="MBB4138358.1"/>
    </source>
</evidence>
<protein>
    <submittedName>
        <fullName evidence="2">Cytochrome P450</fullName>
    </submittedName>
</protein>
<name>A0AA40SLD3_9MICO</name>
<evidence type="ECO:0000256" key="1">
    <source>
        <dbReference type="ARBA" id="ARBA00010617"/>
    </source>
</evidence>
<keyword evidence="3" id="KW-1185">Reference proteome</keyword>
<accession>A0AA40SLD3</accession>